<reference evidence="1 2" key="1">
    <citation type="submission" date="2019-11" db="EMBL/GenBank/DDBJ databases">
        <title>Strigops habroptila (kakapo) genome, bStrHab1, primary haplotype, v2.</title>
        <authorList>
            <person name="Jarvis E.D."/>
            <person name="Howard J."/>
            <person name="Rhie A."/>
            <person name="Phillippy A."/>
            <person name="Korlach J."/>
            <person name="Digby A."/>
            <person name="Iorns D."/>
            <person name="Eason D."/>
            <person name="Robertson B."/>
            <person name="Raemaekers T."/>
            <person name="Howe K."/>
            <person name="Lewin H."/>
            <person name="Damas J."/>
            <person name="Hastie A."/>
            <person name="Tracey A."/>
            <person name="Chow W."/>
            <person name="Fedrigo O."/>
        </authorList>
    </citation>
    <scope>NUCLEOTIDE SEQUENCE [LARGE SCALE GENOMIC DNA]</scope>
</reference>
<organism evidence="1 2">
    <name type="scientific">Strigops habroptila</name>
    <name type="common">Kakapo</name>
    <dbReference type="NCBI Taxonomy" id="2489341"/>
    <lineage>
        <taxon>Eukaryota</taxon>
        <taxon>Metazoa</taxon>
        <taxon>Chordata</taxon>
        <taxon>Craniata</taxon>
        <taxon>Vertebrata</taxon>
        <taxon>Euteleostomi</taxon>
        <taxon>Archelosauria</taxon>
        <taxon>Archosauria</taxon>
        <taxon>Dinosauria</taxon>
        <taxon>Saurischia</taxon>
        <taxon>Theropoda</taxon>
        <taxon>Coelurosauria</taxon>
        <taxon>Aves</taxon>
        <taxon>Neognathae</taxon>
        <taxon>Neoaves</taxon>
        <taxon>Telluraves</taxon>
        <taxon>Australaves</taxon>
        <taxon>Psittaciformes</taxon>
        <taxon>Psittacidae</taxon>
        <taxon>Strigops</taxon>
    </lineage>
</organism>
<dbReference type="AlphaFoldDB" id="A0A672VEA3"/>
<keyword evidence="2" id="KW-1185">Reference proteome</keyword>
<evidence type="ECO:0000313" key="1">
    <source>
        <dbReference type="Ensembl" id="ENSSHBP00005024818.1"/>
    </source>
</evidence>
<dbReference type="Proteomes" id="UP000472266">
    <property type="component" value="Chromosome 6"/>
</dbReference>
<name>A0A672VEA3_STRHB</name>
<dbReference type="GeneTree" id="ENSGT00940000155715"/>
<reference evidence="1" key="3">
    <citation type="submission" date="2025-09" db="UniProtKB">
        <authorList>
            <consortium name="Ensembl"/>
        </authorList>
    </citation>
    <scope>IDENTIFICATION</scope>
</reference>
<evidence type="ECO:0000313" key="2">
    <source>
        <dbReference type="Proteomes" id="UP000472266"/>
    </source>
</evidence>
<sequence length="41" mass="4786">CIKDNKIMPKSSLQKMVHDMKKNESGIINKFKNPPVFHKKC</sequence>
<reference evidence="1" key="2">
    <citation type="submission" date="2025-08" db="UniProtKB">
        <authorList>
            <consortium name="Ensembl"/>
        </authorList>
    </citation>
    <scope>IDENTIFICATION</scope>
</reference>
<accession>A0A672VEA3</accession>
<gene>
    <name evidence="1" type="primary">BLNK</name>
</gene>
<proteinExistence type="predicted"/>
<protein>
    <submittedName>
        <fullName evidence="1">B cell linker</fullName>
    </submittedName>
</protein>
<dbReference type="Ensembl" id="ENSSHBT00005029531.1">
    <property type="protein sequence ID" value="ENSSHBP00005024818.1"/>
    <property type="gene ID" value="ENSSHBG00005020648.1"/>
</dbReference>